<sequence>MIVVNLTSQNPIENQLNAYLELNDLNILTEEMFDDSEIIKV</sequence>
<protein>
    <submittedName>
        <fullName evidence="1">23072_t:CDS:1</fullName>
    </submittedName>
</protein>
<accession>A0A9N9P7P0</accession>
<evidence type="ECO:0000313" key="1">
    <source>
        <dbReference type="EMBL" id="CAG8812217.1"/>
    </source>
</evidence>
<keyword evidence="2" id="KW-1185">Reference proteome</keyword>
<feature type="non-terminal residue" evidence="1">
    <location>
        <position position="41"/>
    </location>
</feature>
<comment type="caution">
    <text evidence="1">The sequence shown here is derived from an EMBL/GenBank/DDBJ whole genome shotgun (WGS) entry which is preliminary data.</text>
</comment>
<dbReference type="AlphaFoldDB" id="A0A9N9P7P0"/>
<reference evidence="1" key="1">
    <citation type="submission" date="2021-06" db="EMBL/GenBank/DDBJ databases">
        <authorList>
            <person name="Kallberg Y."/>
            <person name="Tangrot J."/>
            <person name="Rosling A."/>
        </authorList>
    </citation>
    <scope>NUCLEOTIDE SEQUENCE</scope>
    <source>
        <strain evidence="1">MA453B</strain>
    </source>
</reference>
<gene>
    <name evidence="1" type="ORF">DERYTH_LOCUS25580</name>
</gene>
<proteinExistence type="predicted"/>
<dbReference type="Proteomes" id="UP000789405">
    <property type="component" value="Unassembled WGS sequence"/>
</dbReference>
<name>A0A9N9P7P0_9GLOM</name>
<organism evidence="1 2">
    <name type="scientific">Dentiscutata erythropus</name>
    <dbReference type="NCBI Taxonomy" id="1348616"/>
    <lineage>
        <taxon>Eukaryota</taxon>
        <taxon>Fungi</taxon>
        <taxon>Fungi incertae sedis</taxon>
        <taxon>Mucoromycota</taxon>
        <taxon>Glomeromycotina</taxon>
        <taxon>Glomeromycetes</taxon>
        <taxon>Diversisporales</taxon>
        <taxon>Gigasporaceae</taxon>
        <taxon>Dentiscutata</taxon>
    </lineage>
</organism>
<evidence type="ECO:0000313" key="2">
    <source>
        <dbReference type="Proteomes" id="UP000789405"/>
    </source>
</evidence>
<dbReference type="EMBL" id="CAJVPY010048518">
    <property type="protein sequence ID" value="CAG8812217.1"/>
    <property type="molecule type" value="Genomic_DNA"/>
</dbReference>